<proteinExistence type="predicted"/>
<name>A0A2H3JWF5_WOLCO</name>
<gene>
    <name evidence="1" type="ORF">WOLCODRAFT_151099</name>
</gene>
<keyword evidence="2" id="KW-1185">Reference proteome</keyword>
<sequence>MAFNFKKQSNHKTPRHSMIRRFKATFLGIVVRVHRVSTVRRVGRLVEQGRGTHQPPVAEDSVSSVSSGSVVIIPWDRPPEIFERPAGMAPDPVLEACLQLYRDYYEGRLRYGPNGEPIYVTQHPDHPDADVGMDTSGSVMSREDIQGGRAQLSPAAAYAFTQARRLGLSTEKNMVQSGHGNDRLPGQTDTDTAAVEGQEVIEWTCFEATDGSQGTELYAVYDALGPASGDLVTEPMDVDVNDIPI</sequence>
<organism evidence="1 2">
    <name type="scientific">Wolfiporia cocos (strain MD-104)</name>
    <name type="common">Brown rot fungus</name>
    <dbReference type="NCBI Taxonomy" id="742152"/>
    <lineage>
        <taxon>Eukaryota</taxon>
        <taxon>Fungi</taxon>
        <taxon>Dikarya</taxon>
        <taxon>Basidiomycota</taxon>
        <taxon>Agaricomycotina</taxon>
        <taxon>Agaricomycetes</taxon>
        <taxon>Polyporales</taxon>
        <taxon>Phaeolaceae</taxon>
        <taxon>Wolfiporia</taxon>
    </lineage>
</organism>
<dbReference type="AlphaFoldDB" id="A0A2H3JWF5"/>
<protein>
    <submittedName>
        <fullName evidence="1">Uncharacterized protein</fullName>
    </submittedName>
</protein>
<evidence type="ECO:0000313" key="2">
    <source>
        <dbReference type="Proteomes" id="UP000218811"/>
    </source>
</evidence>
<accession>A0A2H3JWF5</accession>
<dbReference type="EMBL" id="KB468113">
    <property type="protein sequence ID" value="PCH41054.1"/>
    <property type="molecule type" value="Genomic_DNA"/>
</dbReference>
<reference evidence="1 2" key="1">
    <citation type="journal article" date="2012" name="Science">
        <title>The Paleozoic origin of enzymatic lignin decomposition reconstructed from 31 fungal genomes.</title>
        <authorList>
            <person name="Floudas D."/>
            <person name="Binder M."/>
            <person name="Riley R."/>
            <person name="Barry K."/>
            <person name="Blanchette R.A."/>
            <person name="Henrissat B."/>
            <person name="Martinez A.T."/>
            <person name="Otillar R."/>
            <person name="Spatafora J.W."/>
            <person name="Yadav J.S."/>
            <person name="Aerts A."/>
            <person name="Benoit I."/>
            <person name="Boyd A."/>
            <person name="Carlson A."/>
            <person name="Copeland A."/>
            <person name="Coutinho P.M."/>
            <person name="de Vries R.P."/>
            <person name="Ferreira P."/>
            <person name="Findley K."/>
            <person name="Foster B."/>
            <person name="Gaskell J."/>
            <person name="Glotzer D."/>
            <person name="Gorecki P."/>
            <person name="Heitman J."/>
            <person name="Hesse C."/>
            <person name="Hori C."/>
            <person name="Igarashi K."/>
            <person name="Jurgens J.A."/>
            <person name="Kallen N."/>
            <person name="Kersten P."/>
            <person name="Kohler A."/>
            <person name="Kuees U."/>
            <person name="Kumar T.K.A."/>
            <person name="Kuo A."/>
            <person name="LaButti K."/>
            <person name="Larrondo L.F."/>
            <person name="Lindquist E."/>
            <person name="Ling A."/>
            <person name="Lombard V."/>
            <person name="Lucas S."/>
            <person name="Lundell T."/>
            <person name="Martin R."/>
            <person name="McLaughlin D.J."/>
            <person name="Morgenstern I."/>
            <person name="Morin E."/>
            <person name="Murat C."/>
            <person name="Nagy L.G."/>
            <person name="Nolan M."/>
            <person name="Ohm R.A."/>
            <person name="Patyshakuliyeva A."/>
            <person name="Rokas A."/>
            <person name="Ruiz-Duenas F.J."/>
            <person name="Sabat G."/>
            <person name="Salamov A."/>
            <person name="Samejima M."/>
            <person name="Schmutz J."/>
            <person name="Slot J.C."/>
            <person name="St John F."/>
            <person name="Stenlid J."/>
            <person name="Sun H."/>
            <person name="Sun S."/>
            <person name="Syed K."/>
            <person name="Tsang A."/>
            <person name="Wiebenga A."/>
            <person name="Young D."/>
            <person name="Pisabarro A."/>
            <person name="Eastwood D.C."/>
            <person name="Martin F."/>
            <person name="Cullen D."/>
            <person name="Grigoriev I.V."/>
            <person name="Hibbett D.S."/>
        </authorList>
    </citation>
    <scope>NUCLEOTIDE SEQUENCE [LARGE SCALE GENOMIC DNA]</scope>
    <source>
        <strain evidence="1 2">MD-104</strain>
    </source>
</reference>
<evidence type="ECO:0000313" key="1">
    <source>
        <dbReference type="EMBL" id="PCH41054.1"/>
    </source>
</evidence>
<dbReference type="Proteomes" id="UP000218811">
    <property type="component" value="Unassembled WGS sequence"/>
</dbReference>